<evidence type="ECO:0000313" key="4">
    <source>
        <dbReference type="Proteomes" id="UP000824062"/>
    </source>
</evidence>
<gene>
    <name evidence="3" type="ORF">IAA19_08215</name>
</gene>
<reference evidence="3" key="1">
    <citation type="journal article" date="2021" name="PeerJ">
        <title>Extensive microbial diversity within the chicken gut microbiome revealed by metagenomics and culture.</title>
        <authorList>
            <person name="Gilroy R."/>
            <person name="Ravi A."/>
            <person name="Getino M."/>
            <person name="Pursley I."/>
            <person name="Horton D.L."/>
            <person name="Alikhan N.F."/>
            <person name="Baker D."/>
            <person name="Gharbi K."/>
            <person name="Hall N."/>
            <person name="Watson M."/>
            <person name="Adriaenssens E.M."/>
            <person name="Foster-Nyarko E."/>
            <person name="Jarju S."/>
            <person name="Secka A."/>
            <person name="Antonio M."/>
            <person name="Oren A."/>
            <person name="Chaudhuri R.R."/>
            <person name="La Ragione R."/>
            <person name="Hildebrand F."/>
            <person name="Pallen M.J."/>
        </authorList>
    </citation>
    <scope>NUCLEOTIDE SEQUENCE</scope>
    <source>
        <strain evidence="3">ChiHjej12B11-14209</strain>
    </source>
</reference>
<proteinExistence type="predicted"/>
<dbReference type="Proteomes" id="UP000824062">
    <property type="component" value="Unassembled WGS sequence"/>
</dbReference>
<protein>
    <submittedName>
        <fullName evidence="3">DUF2273 domain-containing protein</fullName>
    </submittedName>
</protein>
<feature type="transmembrane region" description="Helical" evidence="2">
    <location>
        <begin position="56"/>
        <end position="73"/>
    </location>
</feature>
<keyword evidence="2" id="KW-0472">Membrane</keyword>
<keyword evidence="2" id="KW-0812">Transmembrane</keyword>
<feature type="transmembrane region" description="Helical" evidence="2">
    <location>
        <begin position="79"/>
        <end position="97"/>
    </location>
</feature>
<feature type="compositionally biased region" description="Basic and acidic residues" evidence="1">
    <location>
        <begin position="1"/>
        <end position="26"/>
    </location>
</feature>
<dbReference type="AlphaFoldDB" id="A0A9D2F0R5"/>
<name>A0A9D2F0R5_9ACTN</name>
<organism evidence="3 4">
    <name type="scientific">Candidatus Olsenella pullistercoris</name>
    <dbReference type="NCBI Taxonomy" id="2838712"/>
    <lineage>
        <taxon>Bacteria</taxon>
        <taxon>Bacillati</taxon>
        <taxon>Actinomycetota</taxon>
        <taxon>Coriobacteriia</taxon>
        <taxon>Coriobacteriales</taxon>
        <taxon>Atopobiaceae</taxon>
        <taxon>Olsenella</taxon>
    </lineage>
</organism>
<dbReference type="EMBL" id="DXBM01000067">
    <property type="protein sequence ID" value="HIZ46981.1"/>
    <property type="molecule type" value="Genomic_DNA"/>
</dbReference>
<dbReference type="Pfam" id="PF10031">
    <property type="entry name" value="DUF2273"/>
    <property type="match status" value="1"/>
</dbReference>
<comment type="caution">
    <text evidence="3">The sequence shown here is derived from an EMBL/GenBank/DDBJ whole genome shotgun (WGS) entry which is preliminary data.</text>
</comment>
<reference evidence="3" key="2">
    <citation type="submission" date="2021-04" db="EMBL/GenBank/DDBJ databases">
        <authorList>
            <person name="Gilroy R."/>
        </authorList>
    </citation>
    <scope>NUCLEOTIDE SEQUENCE</scope>
    <source>
        <strain evidence="3">ChiHjej12B11-14209</strain>
    </source>
</reference>
<dbReference type="InterPro" id="IPR018730">
    <property type="entry name" value="DUF2273"/>
</dbReference>
<evidence type="ECO:0000256" key="2">
    <source>
        <dbReference type="SAM" id="Phobius"/>
    </source>
</evidence>
<keyword evidence="2" id="KW-1133">Transmembrane helix</keyword>
<accession>A0A9D2F0R5</accession>
<evidence type="ECO:0000313" key="3">
    <source>
        <dbReference type="EMBL" id="HIZ46981.1"/>
    </source>
</evidence>
<sequence>MADEKAPKPKIELGGERDDKERREDDGSYTVGDAVRDGASHVRSWVSRNFPGHEHAFWGGVLGLAVAVAFFALGLLRTIVIVVLVFVGVSLGLALDGDSRLVDTLRRLFSRNQ</sequence>
<evidence type="ECO:0000256" key="1">
    <source>
        <dbReference type="SAM" id="MobiDB-lite"/>
    </source>
</evidence>
<feature type="region of interest" description="Disordered" evidence="1">
    <location>
        <begin position="1"/>
        <end position="32"/>
    </location>
</feature>